<dbReference type="STRING" id="61395.A0A1Y1VY16"/>
<gene>
    <name evidence="8" type="ORF">DL89DRAFT_325200</name>
</gene>
<dbReference type="OrthoDB" id="3222at2759"/>
<evidence type="ECO:0000256" key="3">
    <source>
        <dbReference type="ARBA" id="ARBA00022448"/>
    </source>
</evidence>
<feature type="transmembrane region" description="Helical" evidence="7">
    <location>
        <begin position="409"/>
        <end position="431"/>
    </location>
</feature>
<feature type="transmembrane region" description="Helical" evidence="7">
    <location>
        <begin position="470"/>
        <end position="489"/>
    </location>
</feature>
<dbReference type="GO" id="GO:0015254">
    <property type="term" value="F:glycerol channel activity"/>
    <property type="evidence" value="ECO:0007669"/>
    <property type="project" value="TreeGrafter"/>
</dbReference>
<feature type="transmembrane region" description="Helical" evidence="7">
    <location>
        <begin position="206"/>
        <end position="225"/>
    </location>
</feature>
<organism evidence="8 9">
    <name type="scientific">Linderina pennispora</name>
    <dbReference type="NCBI Taxonomy" id="61395"/>
    <lineage>
        <taxon>Eukaryota</taxon>
        <taxon>Fungi</taxon>
        <taxon>Fungi incertae sedis</taxon>
        <taxon>Zoopagomycota</taxon>
        <taxon>Kickxellomycotina</taxon>
        <taxon>Kickxellomycetes</taxon>
        <taxon>Kickxellales</taxon>
        <taxon>Kickxellaceae</taxon>
        <taxon>Linderina</taxon>
    </lineage>
</organism>
<evidence type="ECO:0000256" key="1">
    <source>
        <dbReference type="ARBA" id="ARBA00004141"/>
    </source>
</evidence>
<dbReference type="RefSeq" id="XP_040740199.1">
    <property type="nucleotide sequence ID" value="XM_040891509.1"/>
</dbReference>
<dbReference type="PRINTS" id="PR00783">
    <property type="entry name" value="MINTRINSICP"/>
</dbReference>
<dbReference type="InterPro" id="IPR050363">
    <property type="entry name" value="MIP/Aquaporin"/>
</dbReference>
<feature type="transmembrane region" description="Helical" evidence="7">
    <location>
        <begin position="104"/>
        <end position="126"/>
    </location>
</feature>
<feature type="transmembrane region" description="Helical" evidence="7">
    <location>
        <begin position="285"/>
        <end position="310"/>
    </location>
</feature>
<dbReference type="Gene3D" id="1.20.1080.10">
    <property type="entry name" value="Glycerol uptake facilitator protein"/>
    <property type="match status" value="2"/>
</dbReference>
<keyword evidence="9" id="KW-1185">Reference proteome</keyword>
<keyword evidence="4 7" id="KW-0812">Transmembrane</keyword>
<feature type="transmembrane region" description="Helical" evidence="7">
    <location>
        <begin position="501"/>
        <end position="523"/>
    </location>
</feature>
<evidence type="ECO:0000256" key="2">
    <source>
        <dbReference type="ARBA" id="ARBA00006175"/>
    </source>
</evidence>
<feature type="transmembrane region" description="Helical" evidence="7">
    <location>
        <begin position="147"/>
        <end position="167"/>
    </location>
</feature>
<dbReference type="GeneID" id="63808157"/>
<dbReference type="PANTHER" id="PTHR43829">
    <property type="entry name" value="AQUAPORIN OR AQUAGLYCEROPORIN RELATED"/>
    <property type="match status" value="1"/>
</dbReference>
<dbReference type="InterPro" id="IPR000425">
    <property type="entry name" value="MIP"/>
</dbReference>
<feature type="transmembrane region" description="Helical" evidence="7">
    <location>
        <begin position="368"/>
        <end position="389"/>
    </location>
</feature>
<dbReference type="Pfam" id="PF00230">
    <property type="entry name" value="MIP"/>
    <property type="match status" value="2"/>
</dbReference>
<dbReference type="GO" id="GO:0015250">
    <property type="term" value="F:water channel activity"/>
    <property type="evidence" value="ECO:0007669"/>
    <property type="project" value="TreeGrafter"/>
</dbReference>
<proteinExistence type="inferred from homology"/>
<accession>A0A1Y1VY16</accession>
<dbReference type="SUPFAM" id="SSF81338">
    <property type="entry name" value="Aquaporin-like"/>
    <property type="match status" value="2"/>
</dbReference>
<dbReference type="AlphaFoldDB" id="A0A1Y1VY16"/>
<sequence length="586" mass="64943">MANEATPHSIQIGTFHSAETIPNAISNDHKGLVVHDQDLFRVDGLDAPEIPYPSSWFKRFLYDYNAEVGEFFAMFVFVFIGCCITAQVVFRIPHSEGSMDLSVSFGWGCALVLAVVISAGTSGSHLNPAITISKAVFGHYPWKRVPSMVLAQTLGSFVGALFTWLYYYPMWDLVNPGHRQSIGTAPTAVIFVSQPLKPGIYHNANLFFNEAMMTFCMLFAVHFVADKRMTASITTASLILGFMLSAVLLGGAQVSIITINPARDFGPRLFIVMAGWHDTFKVYNYYFYVPLISPIVGGIAAQGLFDYLMVPEIPYPSSWFKRFLYDYNAEVGEFFAMFVFVFVGCCITAQAIFRMPHSEGSMDITICFGWGCALVLAVAIGAGTSGAHLNPCYHHRQSCIRSIIRGKRVPSMVFAQTLGSFVGALFTWLYYYPMWDLVNPGHRQSVGKAPTAEIFVIQPSKSGIYTNTNLFFNEAMMTFCMLFAVHFVADKRMTMSATTAPVLLGLMLTAILLAGSQVSAIGINSARDFGPRLFIVMAGWHDTFKVYNYYFYVPLISPIVGGIAAQGLYDYLMVPEVSKGKLKRQH</sequence>
<evidence type="ECO:0000313" key="9">
    <source>
        <dbReference type="Proteomes" id="UP000193922"/>
    </source>
</evidence>
<evidence type="ECO:0000256" key="5">
    <source>
        <dbReference type="ARBA" id="ARBA00022989"/>
    </source>
</evidence>
<feature type="transmembrane region" description="Helical" evidence="7">
    <location>
        <begin position="237"/>
        <end position="259"/>
    </location>
</feature>
<name>A0A1Y1VY16_9FUNG</name>
<dbReference type="PROSITE" id="PS00221">
    <property type="entry name" value="MIP"/>
    <property type="match status" value="1"/>
</dbReference>
<feature type="transmembrane region" description="Helical" evidence="7">
    <location>
        <begin position="68"/>
        <end position="92"/>
    </location>
</feature>
<dbReference type="PANTHER" id="PTHR43829:SF9">
    <property type="entry name" value="AQUAPORIN-9"/>
    <property type="match status" value="1"/>
</dbReference>
<dbReference type="InterPro" id="IPR023271">
    <property type="entry name" value="Aquaporin-like"/>
</dbReference>
<keyword evidence="3" id="KW-0813">Transport</keyword>
<evidence type="ECO:0000256" key="7">
    <source>
        <dbReference type="SAM" id="Phobius"/>
    </source>
</evidence>
<feature type="transmembrane region" description="Helical" evidence="7">
    <location>
        <begin position="331"/>
        <end position="353"/>
    </location>
</feature>
<comment type="similarity">
    <text evidence="2">Belongs to the MIP/aquaporin (TC 1.A.8) family.</text>
</comment>
<keyword evidence="6 7" id="KW-0472">Membrane</keyword>
<dbReference type="InterPro" id="IPR022357">
    <property type="entry name" value="MIP_CS"/>
</dbReference>
<evidence type="ECO:0000256" key="6">
    <source>
        <dbReference type="ARBA" id="ARBA00023136"/>
    </source>
</evidence>
<protein>
    <submittedName>
        <fullName evidence="8">Aquaporin-like protein</fullName>
    </submittedName>
</protein>
<dbReference type="EMBL" id="MCFD01000017">
    <property type="protein sequence ID" value="ORX66172.1"/>
    <property type="molecule type" value="Genomic_DNA"/>
</dbReference>
<dbReference type="Proteomes" id="UP000193922">
    <property type="component" value="Unassembled WGS sequence"/>
</dbReference>
<keyword evidence="5 7" id="KW-1133">Transmembrane helix</keyword>
<comment type="subcellular location">
    <subcellularLocation>
        <location evidence="1">Membrane</location>
        <topology evidence="1">Multi-pass membrane protein</topology>
    </subcellularLocation>
</comment>
<evidence type="ECO:0000256" key="4">
    <source>
        <dbReference type="ARBA" id="ARBA00022692"/>
    </source>
</evidence>
<reference evidence="8 9" key="1">
    <citation type="submission" date="2016-07" db="EMBL/GenBank/DDBJ databases">
        <title>Pervasive Adenine N6-methylation of Active Genes in Fungi.</title>
        <authorList>
            <consortium name="DOE Joint Genome Institute"/>
            <person name="Mondo S.J."/>
            <person name="Dannebaum R.O."/>
            <person name="Kuo R.C."/>
            <person name="Labutti K."/>
            <person name="Haridas S."/>
            <person name="Kuo A."/>
            <person name="Salamov A."/>
            <person name="Ahrendt S.R."/>
            <person name="Lipzen A."/>
            <person name="Sullivan W."/>
            <person name="Andreopoulos W.B."/>
            <person name="Clum A."/>
            <person name="Lindquist E."/>
            <person name="Daum C."/>
            <person name="Ramamoorthy G.K."/>
            <person name="Gryganskyi A."/>
            <person name="Culley D."/>
            <person name="Magnuson J.K."/>
            <person name="James T.Y."/>
            <person name="O'Malley M.A."/>
            <person name="Stajich J.E."/>
            <person name="Spatafora J.W."/>
            <person name="Visel A."/>
            <person name="Grigoriev I.V."/>
        </authorList>
    </citation>
    <scope>NUCLEOTIDE SEQUENCE [LARGE SCALE GENOMIC DNA]</scope>
    <source>
        <strain evidence="8 9">ATCC 12442</strain>
    </source>
</reference>
<dbReference type="GO" id="GO:0005886">
    <property type="term" value="C:plasma membrane"/>
    <property type="evidence" value="ECO:0007669"/>
    <property type="project" value="TreeGrafter"/>
</dbReference>
<evidence type="ECO:0000313" key="8">
    <source>
        <dbReference type="EMBL" id="ORX66172.1"/>
    </source>
</evidence>
<comment type="caution">
    <text evidence="8">The sequence shown here is derived from an EMBL/GenBank/DDBJ whole genome shotgun (WGS) entry which is preliminary data.</text>
</comment>
<feature type="transmembrane region" description="Helical" evidence="7">
    <location>
        <begin position="549"/>
        <end position="574"/>
    </location>
</feature>